<dbReference type="GO" id="GO:0033228">
    <property type="term" value="P:cysteine export across plasma membrane"/>
    <property type="evidence" value="ECO:0007669"/>
    <property type="project" value="TreeGrafter"/>
</dbReference>
<accession>A0A5C4LDV6</accession>
<evidence type="ECO:0000256" key="5">
    <source>
        <dbReference type="ARBA" id="ARBA00023136"/>
    </source>
</evidence>
<dbReference type="GO" id="GO:0005886">
    <property type="term" value="C:plasma membrane"/>
    <property type="evidence" value="ECO:0007669"/>
    <property type="project" value="UniProtKB-SubCell"/>
</dbReference>
<reference evidence="7 8" key="1">
    <citation type="submission" date="2019-06" db="EMBL/GenBank/DDBJ databases">
        <title>Genome of Methylobacterium sp. 17Sr1-39.</title>
        <authorList>
            <person name="Seo T."/>
        </authorList>
    </citation>
    <scope>NUCLEOTIDE SEQUENCE [LARGE SCALE GENOMIC DNA]</scope>
    <source>
        <strain evidence="7 8">17Sr1-39</strain>
    </source>
</reference>
<dbReference type="PANTHER" id="PTHR30086">
    <property type="entry name" value="ARGININE EXPORTER PROTEIN ARGO"/>
    <property type="match status" value="1"/>
</dbReference>
<dbReference type="GO" id="GO:0015171">
    <property type="term" value="F:amino acid transmembrane transporter activity"/>
    <property type="evidence" value="ECO:0007669"/>
    <property type="project" value="TreeGrafter"/>
</dbReference>
<dbReference type="Pfam" id="PF01810">
    <property type="entry name" value="LysE"/>
    <property type="match status" value="1"/>
</dbReference>
<feature type="transmembrane region" description="Helical" evidence="6">
    <location>
        <begin position="153"/>
        <end position="179"/>
    </location>
</feature>
<protein>
    <submittedName>
        <fullName evidence="7">LysE family translocator</fullName>
    </submittedName>
</protein>
<evidence type="ECO:0000256" key="4">
    <source>
        <dbReference type="ARBA" id="ARBA00022989"/>
    </source>
</evidence>
<evidence type="ECO:0000256" key="3">
    <source>
        <dbReference type="ARBA" id="ARBA00022692"/>
    </source>
</evidence>
<evidence type="ECO:0000313" key="8">
    <source>
        <dbReference type="Proteomes" id="UP000305267"/>
    </source>
</evidence>
<keyword evidence="5 6" id="KW-0472">Membrane</keyword>
<keyword evidence="3 6" id="KW-0812">Transmembrane</keyword>
<dbReference type="AlphaFoldDB" id="A0A5C4LDV6"/>
<feature type="transmembrane region" description="Helical" evidence="6">
    <location>
        <begin position="43"/>
        <end position="67"/>
    </location>
</feature>
<gene>
    <name evidence="7" type="ORF">FF100_19715</name>
</gene>
<dbReference type="PANTHER" id="PTHR30086:SF20">
    <property type="entry name" value="ARGININE EXPORTER PROTEIN ARGO-RELATED"/>
    <property type="match status" value="1"/>
</dbReference>
<dbReference type="OrthoDB" id="9812084at2"/>
<name>A0A5C4LDV6_9HYPH</name>
<keyword evidence="4 6" id="KW-1133">Transmembrane helix</keyword>
<comment type="subcellular location">
    <subcellularLocation>
        <location evidence="1">Cell membrane</location>
        <topology evidence="1">Multi-pass membrane protein</topology>
    </subcellularLocation>
</comment>
<dbReference type="InterPro" id="IPR001123">
    <property type="entry name" value="LeuE-type"/>
</dbReference>
<dbReference type="Proteomes" id="UP000305267">
    <property type="component" value="Unassembled WGS sequence"/>
</dbReference>
<sequence>MNVDWTWFLSAGAFAVAMSATPGPNNTMVVASGATYGFSRTVPHMLGIAVGFPVMLIILGTVGLPLLTDPRVHAVLKWVGAAYLLWLAWKIATADPDPADPAAKAPMARAGGTGGRPLGVVQAALFQWVNPKAWVIAAGALATYTAGADSTSLAATLALALLFGIVALPCIGLWTLIGVGTARVLRTRRAVRLFNLAMAGLLVASLVPALRE</sequence>
<evidence type="ECO:0000256" key="1">
    <source>
        <dbReference type="ARBA" id="ARBA00004651"/>
    </source>
</evidence>
<evidence type="ECO:0000256" key="6">
    <source>
        <dbReference type="SAM" id="Phobius"/>
    </source>
</evidence>
<proteinExistence type="predicted"/>
<feature type="transmembrane region" description="Helical" evidence="6">
    <location>
        <begin position="74"/>
        <end position="92"/>
    </location>
</feature>
<dbReference type="EMBL" id="VDDA01000009">
    <property type="protein sequence ID" value="TNC11474.1"/>
    <property type="molecule type" value="Genomic_DNA"/>
</dbReference>
<keyword evidence="8" id="KW-1185">Reference proteome</keyword>
<evidence type="ECO:0000256" key="2">
    <source>
        <dbReference type="ARBA" id="ARBA00022475"/>
    </source>
</evidence>
<feature type="transmembrane region" description="Helical" evidence="6">
    <location>
        <begin position="191"/>
        <end position="210"/>
    </location>
</feature>
<keyword evidence="2" id="KW-1003">Cell membrane</keyword>
<evidence type="ECO:0000313" key="7">
    <source>
        <dbReference type="EMBL" id="TNC11474.1"/>
    </source>
</evidence>
<comment type="caution">
    <text evidence="7">The sequence shown here is derived from an EMBL/GenBank/DDBJ whole genome shotgun (WGS) entry which is preliminary data.</text>
</comment>
<organism evidence="7 8">
    <name type="scientific">Methylobacterium terricola</name>
    <dbReference type="NCBI Taxonomy" id="2583531"/>
    <lineage>
        <taxon>Bacteria</taxon>
        <taxon>Pseudomonadati</taxon>
        <taxon>Pseudomonadota</taxon>
        <taxon>Alphaproteobacteria</taxon>
        <taxon>Hyphomicrobiales</taxon>
        <taxon>Methylobacteriaceae</taxon>
        <taxon>Methylobacterium</taxon>
    </lineage>
</organism>